<organism evidence="3">
    <name type="scientific">Lacrimispora sp. BS-2</name>
    <dbReference type="NCBI Taxonomy" id="3151850"/>
    <lineage>
        <taxon>Bacteria</taxon>
        <taxon>Bacillati</taxon>
        <taxon>Bacillota</taxon>
        <taxon>Clostridia</taxon>
        <taxon>Lachnospirales</taxon>
        <taxon>Lachnospiraceae</taxon>
        <taxon>Lacrimispora</taxon>
    </lineage>
</organism>
<keyword evidence="1" id="KW-0472">Membrane</keyword>
<accession>A0AAU7PJF2</accession>
<feature type="domain" description="YcxB-like C-terminal" evidence="2">
    <location>
        <begin position="110"/>
        <end position="164"/>
    </location>
</feature>
<evidence type="ECO:0000313" key="3">
    <source>
        <dbReference type="EMBL" id="XBS52423.1"/>
    </source>
</evidence>
<feature type="transmembrane region" description="Helical" evidence="1">
    <location>
        <begin position="62"/>
        <end position="79"/>
    </location>
</feature>
<keyword evidence="1" id="KW-0812">Transmembrane</keyword>
<proteinExistence type="predicted"/>
<gene>
    <name evidence="3" type="ORF">ABFV83_11275</name>
</gene>
<feature type="transmembrane region" description="Helical" evidence="1">
    <location>
        <begin position="36"/>
        <end position="56"/>
    </location>
</feature>
<evidence type="ECO:0000259" key="2">
    <source>
        <dbReference type="Pfam" id="PF14317"/>
    </source>
</evidence>
<reference evidence="3" key="1">
    <citation type="submission" date="2024-06" db="EMBL/GenBank/DDBJ databases">
        <title>Lacrimispora cavernae sp. nov., a novel anaerobe isolated from bat guano pile inside a cave.</title>
        <authorList>
            <person name="Miller S.L."/>
            <person name="Lu N."/>
            <person name="King J."/>
            <person name="Sankaranarayanan K."/>
            <person name="Lawson P.A."/>
        </authorList>
    </citation>
    <scope>NUCLEOTIDE SEQUENCE</scope>
    <source>
        <strain evidence="3">BS-2</strain>
    </source>
</reference>
<protein>
    <submittedName>
        <fullName evidence="3">YcxB family protein</fullName>
    </submittedName>
</protein>
<sequence>METQFINQYNVTFEMCQEWANQPIGKSAIYNRKKGIFLRTTMASCSIIIIMLGLLLHEFFCVLFGSVFLIIALNRLFFLPNKIIKQQYNLILKSLNSNLWINKITFSDSIIHEAANSTHKYSYSEIIKMAEDRNYFFLFINEDMVLRIHKNGFIVGTVDEFREFCNSYILEQS</sequence>
<dbReference type="AlphaFoldDB" id="A0AAU7PJF2"/>
<dbReference type="InterPro" id="IPR025588">
    <property type="entry name" value="YcxB-like_C"/>
</dbReference>
<dbReference type="EMBL" id="CP157940">
    <property type="protein sequence ID" value="XBS52423.1"/>
    <property type="molecule type" value="Genomic_DNA"/>
</dbReference>
<dbReference type="Pfam" id="PF14317">
    <property type="entry name" value="YcxB"/>
    <property type="match status" value="1"/>
</dbReference>
<evidence type="ECO:0000256" key="1">
    <source>
        <dbReference type="SAM" id="Phobius"/>
    </source>
</evidence>
<keyword evidence="1" id="KW-1133">Transmembrane helix</keyword>
<dbReference type="RefSeq" id="WP_349943911.1">
    <property type="nucleotide sequence ID" value="NZ_CP157940.1"/>
</dbReference>
<name>A0AAU7PJF2_9FIRM</name>